<gene>
    <name evidence="14" type="ORF">PBK173_000182000</name>
    <name evidence="16" type="ORF">PBNK65E_000173700</name>
    <name evidence="15" type="ORF">PBNK65NY_000173000</name>
    <name evidence="18" type="ORF">PBSP11A_000172800</name>
    <name evidence="17" type="ORF">PBSP11RLL_000172800</name>
</gene>
<dbReference type="PANTHER" id="PTHR11774">
    <property type="entry name" value="GERANYLGERANYL TRANSFERASE TYPE BETA SUBUNIT"/>
    <property type="match status" value="1"/>
</dbReference>
<evidence type="ECO:0000256" key="2">
    <source>
        <dbReference type="ARBA" id="ARBA00010497"/>
    </source>
</evidence>
<evidence type="ECO:0000256" key="5">
    <source>
        <dbReference type="ARBA" id="ARBA00022602"/>
    </source>
</evidence>
<evidence type="ECO:0000256" key="6">
    <source>
        <dbReference type="ARBA" id="ARBA00022679"/>
    </source>
</evidence>
<dbReference type="EC" id="2.5.1.58" evidence="3"/>
<evidence type="ECO:0000256" key="8">
    <source>
        <dbReference type="ARBA" id="ARBA00022737"/>
    </source>
</evidence>
<reference evidence="14 19" key="1">
    <citation type="submission" date="2016-02" db="EMBL/GenBank/DDBJ databases">
        <authorList>
            <consortium name="Pathogen Informatics"/>
        </authorList>
    </citation>
    <scope>NUCLEOTIDE SEQUENCE [LARGE SCALE GENOMIC DNA]</scope>
    <source>
        <strain evidence="14 19">K173</strain>
        <strain evidence="15 23">NK65 ny</strain>
        <strain evidence="16 22">NK65e</strain>
        <strain evidence="18 20">SP11 Antwerpcl1</strain>
        <strain evidence="17 21">SP11 RLL</strain>
    </source>
</reference>
<dbReference type="Gene3D" id="1.50.10.20">
    <property type="match status" value="1"/>
</dbReference>
<evidence type="ECO:0000256" key="4">
    <source>
        <dbReference type="ARBA" id="ARBA00015798"/>
    </source>
</evidence>
<dbReference type="GO" id="GO:0005965">
    <property type="term" value="C:protein farnesyltransferase complex"/>
    <property type="evidence" value="ECO:0007669"/>
    <property type="project" value="InterPro"/>
</dbReference>
<proteinExistence type="inferred from homology"/>
<dbReference type="Proteomes" id="UP000516480">
    <property type="component" value="Chromosome 9"/>
</dbReference>
<sequence>MDNQNDTYCLRYNKKIYLIKLLYELIICEKNKDNYFPNFEDDKFYNYIDHILKLLFNYIFDINNDYYAHDVDNNIDINISSSSSETSTDVFLYSEEKEKELSDFFNFKTSNTNQKEGYHNENDVKHELNNFEGAKNHINIINKENAIDDNIYTGIKWNPNLIINETCNLKDYNGKNVAKENEQNQHIKSFLSESNDHDNTNNDDLSDVLFNYHLNCDRNTKSIKDNKKTQKEILSIYYKSFSTTVIDMILNNNEIEISDIIVFFIFDHVKNIEDISSFFSKGYYTFDKIYSYIQHCKCGNNVHLKKDESKFPSIDNYLKFNNFNEKKDSDISPQNSDIYNAQTIKMGETFMQIENSHIIESRLQKKSLFHTKNLEEKSIGITNEINNHKLPITTNHIKNLYDKKFLNCIPFLICENEKKNTEALINDILKKSEMNIDVKNCDILKLKNIKINETSFTIENYEFQLNKSSILLNKFIFILNIQLEKERHFKICTDIYFLKNLSLSFLEASKPWIFYWCIHTIYVLYNDFEIEQKLCKETFSNIKKNVFYYLNKIKNKNDGFGGGLNQYTHITTTYAAICVFIYLNDDENNFLGFIDKKKLHSYILQLKCKDGSFRLHKDGEIDMRGTYCAISVCSMCHILTKNIKKNVAKYILSCQNYEGGFTSEKFQESHGGYTYCALSTLCILGKIKNVNLNKLMLWLINKQGNLEGAFTGRTNKLVDACYSFWIGSIFFIINEIYILKKLFKQSESKQKPINKNIKTIDNASYSKSDEFKVFENDHLKDNSKNFEGNQKLNICANSPKSGKIPIVSSRNITFTTISSHTNNNNNENNHNNNNENNHNNNDTENNIPPLGTKEKNAHIIHDKLNMGVKGLYNTSTEYKEDLFFKKCQNKFSGNTNILFNMNYMRLYLLLCSQSNKGGMKDKPKEKTDYYHTCYALSGLALVENYLLTHRKYLEGTYNVENINKLNRIHILYNITVQKVYKSYNYFSPDFPLNENKINHKVGKGAYFYLKNLLY</sequence>
<dbReference type="CDD" id="cd02893">
    <property type="entry name" value="FTase"/>
    <property type="match status" value="1"/>
</dbReference>
<organism evidence="14 19">
    <name type="scientific">Plasmodium berghei</name>
    <dbReference type="NCBI Taxonomy" id="5821"/>
    <lineage>
        <taxon>Eukaryota</taxon>
        <taxon>Sar</taxon>
        <taxon>Alveolata</taxon>
        <taxon>Apicomplexa</taxon>
        <taxon>Aconoidasida</taxon>
        <taxon>Haemosporida</taxon>
        <taxon>Plasmodiidae</taxon>
        <taxon>Plasmodium</taxon>
        <taxon>Plasmodium (Vinckeia)</taxon>
    </lineage>
</organism>
<name>A0A0Y9WG43_PLABE</name>
<dbReference type="EMBL" id="LT160029">
    <property type="protein sequence ID" value="CXI39229.1"/>
    <property type="molecule type" value="Genomic_DNA"/>
</dbReference>
<dbReference type="InterPro" id="IPR026872">
    <property type="entry name" value="FTB"/>
</dbReference>
<dbReference type="EMBL" id="LT608273">
    <property type="protein sequence ID" value="SCO60034.1"/>
    <property type="molecule type" value="Genomic_DNA"/>
</dbReference>
<dbReference type="InterPro" id="IPR001330">
    <property type="entry name" value="Prenyltrans"/>
</dbReference>
<keyword evidence="5" id="KW-0637">Prenyltransferase</keyword>
<dbReference type="Pfam" id="PF00432">
    <property type="entry name" value="Prenyltrans"/>
    <property type="match status" value="1"/>
</dbReference>
<evidence type="ECO:0000313" key="23">
    <source>
        <dbReference type="Proteomes" id="UP000516480"/>
    </source>
</evidence>
<dbReference type="EMBL" id="LT614635">
    <property type="protein sequence ID" value="SCN24955.1"/>
    <property type="molecule type" value="Genomic_DNA"/>
</dbReference>
<comment type="cofactor">
    <cofactor evidence="1">
        <name>Zn(2+)</name>
        <dbReference type="ChEBI" id="CHEBI:29105"/>
    </cofactor>
</comment>
<dbReference type="InterPro" id="IPR008930">
    <property type="entry name" value="Terpenoid_cyclase/PrenylTrfase"/>
</dbReference>
<dbReference type="GO" id="GO:0004660">
    <property type="term" value="F:protein farnesyltransferase activity"/>
    <property type="evidence" value="ECO:0007669"/>
    <property type="project" value="UniProtKB-EC"/>
</dbReference>
<dbReference type="Proteomes" id="UP000220214">
    <property type="component" value="Chromosome 9"/>
</dbReference>
<dbReference type="EMBL" id="LT608145">
    <property type="protein sequence ID" value="SCM21697.1"/>
    <property type="molecule type" value="Genomic_DNA"/>
</dbReference>
<evidence type="ECO:0000256" key="1">
    <source>
        <dbReference type="ARBA" id="ARBA00001947"/>
    </source>
</evidence>
<comment type="similarity">
    <text evidence="2">Belongs to the protein prenyltransferase subunit beta family.</text>
</comment>
<evidence type="ECO:0000313" key="19">
    <source>
        <dbReference type="Proteomes" id="UP000069549"/>
    </source>
</evidence>
<evidence type="ECO:0000313" key="18">
    <source>
        <dbReference type="EMBL" id="SCO61500.1"/>
    </source>
</evidence>
<dbReference type="SUPFAM" id="SSF48239">
    <property type="entry name" value="Terpenoid cyclases/Protein prenyltransferases"/>
    <property type="match status" value="1"/>
</dbReference>
<accession>A0A0Y9WG43</accession>
<dbReference type="OMA" id="WIGSIFF"/>
<dbReference type="AlphaFoldDB" id="A0A0Y9WG43"/>
<evidence type="ECO:0000256" key="9">
    <source>
        <dbReference type="ARBA" id="ARBA00022833"/>
    </source>
</evidence>
<keyword evidence="7" id="KW-0479">Metal-binding</keyword>
<feature type="domain" description="Prenyltransferase alpha-alpha toroid" evidence="13">
    <location>
        <begin position="483"/>
        <end position="974"/>
    </location>
</feature>
<evidence type="ECO:0000313" key="16">
    <source>
        <dbReference type="EMBL" id="SCN24955.1"/>
    </source>
</evidence>
<keyword evidence="8" id="KW-0677">Repeat</keyword>
<keyword evidence="9" id="KW-0862">Zinc</keyword>
<feature type="region of interest" description="Disordered" evidence="12">
    <location>
        <begin position="817"/>
        <end position="847"/>
    </location>
</feature>
<keyword evidence="6 14" id="KW-0808">Transferase</keyword>
<feature type="compositionally biased region" description="Low complexity" evidence="12">
    <location>
        <begin position="820"/>
        <end position="846"/>
    </location>
</feature>
<evidence type="ECO:0000256" key="10">
    <source>
        <dbReference type="ARBA" id="ARBA00030182"/>
    </source>
</evidence>
<dbReference type="OrthoDB" id="10261146at2759"/>
<dbReference type="PANTHER" id="PTHR11774:SF6">
    <property type="entry name" value="PROTEIN FARNESYLTRANSFERASE SUBUNIT BETA"/>
    <property type="match status" value="1"/>
</dbReference>
<evidence type="ECO:0000313" key="15">
    <source>
        <dbReference type="EMBL" id="SCM21697.1"/>
    </source>
</evidence>
<evidence type="ECO:0000313" key="21">
    <source>
        <dbReference type="Proteomes" id="UP000219974"/>
    </source>
</evidence>
<evidence type="ECO:0000313" key="22">
    <source>
        <dbReference type="Proteomes" id="UP000220214"/>
    </source>
</evidence>
<evidence type="ECO:0000313" key="14">
    <source>
        <dbReference type="EMBL" id="CXI39229.1"/>
    </source>
</evidence>
<dbReference type="GO" id="GO:0046872">
    <property type="term" value="F:metal ion binding"/>
    <property type="evidence" value="ECO:0007669"/>
    <property type="project" value="UniProtKB-KW"/>
</dbReference>
<evidence type="ECO:0000313" key="17">
    <source>
        <dbReference type="EMBL" id="SCO60034.1"/>
    </source>
</evidence>
<dbReference type="Proteomes" id="UP000219974">
    <property type="component" value="Chromosome 9"/>
</dbReference>
<dbReference type="Proteomes" id="UP000069549">
    <property type="component" value="Chromosome 9"/>
</dbReference>
<evidence type="ECO:0000256" key="7">
    <source>
        <dbReference type="ARBA" id="ARBA00022723"/>
    </source>
</evidence>
<dbReference type="InterPro" id="IPR045089">
    <property type="entry name" value="PGGT1B-like"/>
</dbReference>
<evidence type="ECO:0000256" key="12">
    <source>
        <dbReference type="SAM" id="MobiDB-lite"/>
    </source>
</evidence>
<dbReference type="EMBL" id="LT608257">
    <property type="protein sequence ID" value="SCO61500.1"/>
    <property type="molecule type" value="Genomic_DNA"/>
</dbReference>
<evidence type="ECO:0000256" key="3">
    <source>
        <dbReference type="ARBA" id="ARBA00012702"/>
    </source>
</evidence>
<dbReference type="VEuPathDB" id="PlasmoDB:PBANKA_0901600"/>
<evidence type="ECO:0000256" key="11">
    <source>
        <dbReference type="ARBA" id="ARBA00032909"/>
    </source>
</evidence>
<evidence type="ECO:0000259" key="13">
    <source>
        <dbReference type="Pfam" id="PF00432"/>
    </source>
</evidence>
<protein>
    <recommendedName>
        <fullName evidence="4">Protein farnesyltransferase subunit beta</fullName>
        <ecNumber evidence="3">2.5.1.58</ecNumber>
    </recommendedName>
    <alternativeName>
        <fullName evidence="10">CAAX farnesyltransferase subunit beta</fullName>
    </alternativeName>
    <alternativeName>
        <fullName evidence="11">Ras proteins prenyltransferase subunit beta</fullName>
    </alternativeName>
</protein>
<dbReference type="Proteomes" id="UP000219860">
    <property type="component" value="Chromosome 9"/>
</dbReference>
<evidence type="ECO:0000313" key="20">
    <source>
        <dbReference type="Proteomes" id="UP000219860"/>
    </source>
</evidence>